<dbReference type="GO" id="GO:0004309">
    <property type="term" value="F:exopolyphosphatase activity"/>
    <property type="evidence" value="ECO:0007669"/>
    <property type="project" value="UniProtKB-EC"/>
</dbReference>
<evidence type="ECO:0000256" key="3">
    <source>
        <dbReference type="ARBA" id="ARBA00020416"/>
    </source>
</evidence>
<dbReference type="Gene3D" id="3.30.420.150">
    <property type="entry name" value="Exopolyphosphatase. Domain 2"/>
    <property type="match status" value="1"/>
</dbReference>
<dbReference type="PIRSF" id="PIRSF001267">
    <property type="entry name" value="Pyrophosphatase_GppA_Ppx"/>
    <property type="match status" value="1"/>
</dbReference>
<reference evidence="8 9" key="1">
    <citation type="submission" date="2019-06" db="EMBL/GenBank/DDBJ databases">
        <title>Whole genome shotgun sequence of Brevibacillus parabrevis NBRC 12334.</title>
        <authorList>
            <person name="Hosoyama A."/>
            <person name="Uohara A."/>
            <person name="Ohji S."/>
            <person name="Ichikawa N."/>
        </authorList>
    </citation>
    <scope>NUCLEOTIDE SEQUENCE [LARGE SCALE GENOMIC DNA]</scope>
    <source>
        <strain evidence="8 9">NBRC 12334</strain>
    </source>
</reference>
<organism evidence="8 9">
    <name type="scientific">Brevibacillus parabrevis</name>
    <dbReference type="NCBI Taxonomy" id="54914"/>
    <lineage>
        <taxon>Bacteria</taxon>
        <taxon>Bacillati</taxon>
        <taxon>Bacillota</taxon>
        <taxon>Bacilli</taxon>
        <taxon>Bacillales</taxon>
        <taxon>Paenibacillaceae</taxon>
        <taxon>Brevibacillus</taxon>
    </lineage>
</organism>
<dbReference type="CDD" id="cd00077">
    <property type="entry name" value="HDc"/>
    <property type="match status" value="1"/>
</dbReference>
<dbReference type="Pfam" id="PF21447">
    <property type="entry name" value="Ppx-GppA_III"/>
    <property type="match status" value="1"/>
</dbReference>
<comment type="similarity">
    <text evidence="1">Belongs to the GppA/Ppx family.</text>
</comment>
<dbReference type="Proteomes" id="UP000316882">
    <property type="component" value="Unassembled WGS sequence"/>
</dbReference>
<evidence type="ECO:0000256" key="2">
    <source>
        <dbReference type="ARBA" id="ARBA00012451"/>
    </source>
</evidence>
<keyword evidence="9" id="KW-1185">Reference proteome</keyword>
<name>A0A4Y3PWA4_BREPA</name>
<evidence type="ECO:0000256" key="1">
    <source>
        <dbReference type="ARBA" id="ARBA00007125"/>
    </source>
</evidence>
<dbReference type="CDD" id="cd24052">
    <property type="entry name" value="ASKHA_NBD_HpPPX-GppA-like"/>
    <property type="match status" value="1"/>
</dbReference>
<keyword evidence="4" id="KW-0378">Hydrolase</keyword>
<dbReference type="EC" id="3.6.1.11" evidence="2"/>
<protein>
    <recommendedName>
        <fullName evidence="3">Exopolyphosphatase</fullName>
        <ecNumber evidence="2">3.6.1.11</ecNumber>
    </recommendedName>
</protein>
<dbReference type="InterPro" id="IPR048950">
    <property type="entry name" value="Ppx_GppA_C"/>
</dbReference>
<evidence type="ECO:0000256" key="5">
    <source>
        <dbReference type="ARBA" id="ARBA00047607"/>
    </source>
</evidence>
<sequence>MKKSIGVIDLGSNTARLVIYEQDDSGMVAEIDNIKYSLRLSNHLRAGRLDEEGVAKTLTAMRQFKKLLDARKVTQAIGVATAAVRQAENGRELTAAIERESGISMRVLSGKEEARYGYLAVLNSMPVDEGITIDIGGGSTEVTYFRDRQLIESHSFPFGIVTLTSQFFREEVPSEEEFAQLRTFLADSLATCPWLANRQCPVIAIGGTARNLGKIHQRQVHYSMDSLHHYPIQADAVTNILNALRRLPLEERRQIPGVSKDRADVILAGMAAFESLLHYAQSDCLLVSNKGLRDGVLYETVWGEQPPASTAIVRERSALQFMNRYQVDQPHSRHVRDLALSLFDQLQQHALHSFGGFERQLLENAALLHDTGRTINVYEASEHTFYLLSNVLMAGYTHRERLLLAMIASYKTNKLAQSQIARHPDLLGKQDKSLVEKLGHLLLFSRVLDRSMTQAISAVRLASTGGEFVLSCTGKQPDLLEYSLLDEPLSKLSKAWKIPLKVVVDA</sequence>
<evidence type="ECO:0000259" key="7">
    <source>
        <dbReference type="Pfam" id="PF21447"/>
    </source>
</evidence>
<dbReference type="GO" id="GO:0006793">
    <property type="term" value="P:phosphorus metabolic process"/>
    <property type="evidence" value="ECO:0007669"/>
    <property type="project" value="InterPro"/>
</dbReference>
<dbReference type="NCBIfam" id="TIGR03706">
    <property type="entry name" value="exo_poly_only"/>
    <property type="match status" value="1"/>
</dbReference>
<dbReference type="STRING" id="54914.AV540_18640"/>
<feature type="domain" description="Ppx/GppA phosphatase C-terminal" evidence="7">
    <location>
        <begin position="313"/>
        <end position="460"/>
    </location>
</feature>
<dbReference type="InterPro" id="IPR022371">
    <property type="entry name" value="Exopolyphosphatase"/>
</dbReference>
<dbReference type="PANTHER" id="PTHR30005">
    <property type="entry name" value="EXOPOLYPHOSPHATASE"/>
    <property type="match status" value="1"/>
</dbReference>
<feature type="domain" description="Ppx/GppA phosphatase N-terminal" evidence="6">
    <location>
        <begin position="19"/>
        <end position="300"/>
    </location>
</feature>
<dbReference type="PANTHER" id="PTHR30005:SF0">
    <property type="entry name" value="RETROGRADE REGULATION PROTEIN 2"/>
    <property type="match status" value="1"/>
</dbReference>
<dbReference type="InterPro" id="IPR050273">
    <property type="entry name" value="GppA/Ppx_hydrolase"/>
</dbReference>
<dbReference type="InterPro" id="IPR043129">
    <property type="entry name" value="ATPase_NBD"/>
</dbReference>
<dbReference type="EMBL" id="BJMH01000048">
    <property type="protein sequence ID" value="GEB35649.1"/>
    <property type="molecule type" value="Genomic_DNA"/>
</dbReference>
<dbReference type="SUPFAM" id="SSF109604">
    <property type="entry name" value="HD-domain/PDEase-like"/>
    <property type="match status" value="1"/>
</dbReference>
<dbReference type="InterPro" id="IPR003607">
    <property type="entry name" value="HD/PDEase_dom"/>
</dbReference>
<dbReference type="Gene3D" id="3.30.420.40">
    <property type="match status" value="1"/>
</dbReference>
<dbReference type="GO" id="GO:0006357">
    <property type="term" value="P:regulation of transcription by RNA polymerase II"/>
    <property type="evidence" value="ECO:0007669"/>
    <property type="project" value="TreeGrafter"/>
</dbReference>
<proteinExistence type="inferred from homology"/>
<dbReference type="SUPFAM" id="SSF53067">
    <property type="entry name" value="Actin-like ATPase domain"/>
    <property type="match status" value="2"/>
</dbReference>
<gene>
    <name evidence="8" type="primary">ppx</name>
    <name evidence="8" type="ORF">BPA01_52290</name>
</gene>
<comment type="catalytic activity">
    <reaction evidence="5">
        <text>[phosphate](n) + H2O = [phosphate](n-1) + phosphate + H(+)</text>
        <dbReference type="Rhea" id="RHEA:21528"/>
        <dbReference type="Rhea" id="RHEA-COMP:9859"/>
        <dbReference type="Rhea" id="RHEA-COMP:14279"/>
        <dbReference type="ChEBI" id="CHEBI:15377"/>
        <dbReference type="ChEBI" id="CHEBI:15378"/>
        <dbReference type="ChEBI" id="CHEBI:16838"/>
        <dbReference type="ChEBI" id="CHEBI:43474"/>
        <dbReference type="EC" id="3.6.1.11"/>
    </reaction>
</comment>
<evidence type="ECO:0000313" key="9">
    <source>
        <dbReference type="Proteomes" id="UP000316882"/>
    </source>
</evidence>
<evidence type="ECO:0000259" key="6">
    <source>
        <dbReference type="Pfam" id="PF02541"/>
    </source>
</evidence>
<dbReference type="InterPro" id="IPR030673">
    <property type="entry name" value="PyroPPase_GppA_Ppx"/>
</dbReference>
<dbReference type="Gene3D" id="1.10.3210.10">
    <property type="entry name" value="Hypothetical protein af1432"/>
    <property type="match status" value="1"/>
</dbReference>
<evidence type="ECO:0000256" key="4">
    <source>
        <dbReference type="ARBA" id="ARBA00022801"/>
    </source>
</evidence>
<accession>A0A4Y3PWA4</accession>
<dbReference type="InterPro" id="IPR003695">
    <property type="entry name" value="Ppx_GppA_N"/>
</dbReference>
<dbReference type="AlphaFoldDB" id="A0A4Y3PWA4"/>
<dbReference type="Pfam" id="PF02541">
    <property type="entry name" value="Ppx-GppA"/>
    <property type="match status" value="1"/>
</dbReference>
<comment type="caution">
    <text evidence="8">The sequence shown here is derived from an EMBL/GenBank/DDBJ whole genome shotgun (WGS) entry which is preliminary data.</text>
</comment>
<dbReference type="RefSeq" id="WP_122962712.1">
    <property type="nucleotide sequence ID" value="NZ_BJMH01000048.1"/>
</dbReference>
<evidence type="ECO:0000313" key="8">
    <source>
        <dbReference type="EMBL" id="GEB35649.1"/>
    </source>
</evidence>